<dbReference type="EMBL" id="CAJNJA010081421">
    <property type="protein sequence ID" value="CAE7930086.1"/>
    <property type="molecule type" value="Genomic_DNA"/>
</dbReference>
<keyword evidence="2" id="KW-1185">Reference proteome</keyword>
<protein>
    <submittedName>
        <fullName evidence="1">Uncharacterized protein</fullName>
    </submittedName>
</protein>
<sequence length="144" mass="16361">MALQAACNMAGDWARARGYYLSIDEFSLSDDKFPSLNAKGWEIKLLCLWIAEIVPAYARSEQASWDRQFAYVLSMAARALAMSIKILDKTTYAVAREDVDPGIAACHRFVLGYVWLAFSCHLEDRKLFKLRPKKLGSDTEGRFR</sequence>
<organism evidence="1 2">
    <name type="scientific">Symbiodinium necroappetens</name>
    <dbReference type="NCBI Taxonomy" id="1628268"/>
    <lineage>
        <taxon>Eukaryota</taxon>
        <taxon>Sar</taxon>
        <taxon>Alveolata</taxon>
        <taxon>Dinophyceae</taxon>
        <taxon>Suessiales</taxon>
        <taxon>Symbiodiniaceae</taxon>
        <taxon>Symbiodinium</taxon>
    </lineage>
</organism>
<comment type="caution">
    <text evidence="1">The sequence shown here is derived from an EMBL/GenBank/DDBJ whole genome shotgun (WGS) entry which is preliminary data.</text>
</comment>
<proteinExistence type="predicted"/>
<evidence type="ECO:0000313" key="1">
    <source>
        <dbReference type="EMBL" id="CAE7930086.1"/>
    </source>
</evidence>
<evidence type="ECO:0000313" key="2">
    <source>
        <dbReference type="Proteomes" id="UP000601435"/>
    </source>
</evidence>
<dbReference type="AlphaFoldDB" id="A0A813BX58"/>
<reference evidence="1" key="1">
    <citation type="submission" date="2021-02" db="EMBL/GenBank/DDBJ databases">
        <authorList>
            <person name="Dougan E. K."/>
            <person name="Rhodes N."/>
            <person name="Thang M."/>
            <person name="Chan C."/>
        </authorList>
    </citation>
    <scope>NUCLEOTIDE SEQUENCE</scope>
</reference>
<name>A0A813BX58_9DINO</name>
<accession>A0A813BX58</accession>
<dbReference type="Proteomes" id="UP000601435">
    <property type="component" value="Unassembled WGS sequence"/>
</dbReference>
<gene>
    <name evidence="1" type="ORF">SNEC2469_LOCUS32321</name>
</gene>